<dbReference type="OrthoDB" id="1916003at2759"/>
<dbReference type="GO" id="GO:0005829">
    <property type="term" value="C:cytosol"/>
    <property type="evidence" value="ECO:0007669"/>
    <property type="project" value="TreeGrafter"/>
</dbReference>
<dbReference type="PANTHER" id="PTHR10621:SF61">
    <property type="entry name" value="UBIQUITIN FAMILY PROTEIN"/>
    <property type="match status" value="1"/>
</dbReference>
<dbReference type="EMBL" id="NKXS01002761">
    <property type="protein sequence ID" value="PIN12200.1"/>
    <property type="molecule type" value="Genomic_DNA"/>
</dbReference>
<dbReference type="GO" id="GO:0043161">
    <property type="term" value="P:proteasome-mediated ubiquitin-dependent protein catabolic process"/>
    <property type="evidence" value="ECO:0007669"/>
    <property type="project" value="TreeGrafter"/>
</dbReference>
<organism evidence="3 4">
    <name type="scientific">Handroanthus impetiginosus</name>
    <dbReference type="NCBI Taxonomy" id="429701"/>
    <lineage>
        <taxon>Eukaryota</taxon>
        <taxon>Viridiplantae</taxon>
        <taxon>Streptophyta</taxon>
        <taxon>Embryophyta</taxon>
        <taxon>Tracheophyta</taxon>
        <taxon>Spermatophyta</taxon>
        <taxon>Magnoliopsida</taxon>
        <taxon>eudicotyledons</taxon>
        <taxon>Gunneridae</taxon>
        <taxon>Pentapetalae</taxon>
        <taxon>asterids</taxon>
        <taxon>lamiids</taxon>
        <taxon>Lamiales</taxon>
        <taxon>Bignoniaceae</taxon>
        <taxon>Crescentiina</taxon>
        <taxon>Tabebuia alliance</taxon>
        <taxon>Handroanthus</taxon>
    </lineage>
</organism>
<dbReference type="InterPro" id="IPR000626">
    <property type="entry name" value="Ubiquitin-like_dom"/>
</dbReference>
<protein>
    <submittedName>
        <fullName evidence="3">Ubiquitin-like protein</fullName>
    </submittedName>
</protein>
<dbReference type="Proteomes" id="UP000231279">
    <property type="component" value="Unassembled WGS sequence"/>
</dbReference>
<dbReference type="AlphaFoldDB" id="A0A2G9H4G8"/>
<dbReference type="Pfam" id="PF00240">
    <property type="entry name" value="ubiquitin"/>
    <property type="match status" value="1"/>
</dbReference>
<dbReference type="PANTHER" id="PTHR10621">
    <property type="entry name" value="UV EXCISION REPAIR PROTEIN RAD23"/>
    <property type="match status" value="1"/>
</dbReference>
<evidence type="ECO:0000259" key="2">
    <source>
        <dbReference type="PROSITE" id="PS50053"/>
    </source>
</evidence>
<dbReference type="SUPFAM" id="SSF54236">
    <property type="entry name" value="Ubiquitin-like"/>
    <property type="match status" value="1"/>
</dbReference>
<dbReference type="InterPro" id="IPR029071">
    <property type="entry name" value="Ubiquitin-like_domsf"/>
</dbReference>
<dbReference type="Gene3D" id="3.10.20.90">
    <property type="entry name" value="Phosphatidylinositol 3-kinase Catalytic Subunit, Chain A, domain 1"/>
    <property type="match status" value="1"/>
</dbReference>
<reference evidence="4" key="1">
    <citation type="journal article" date="2018" name="Gigascience">
        <title>Genome assembly of the Pink Ipe (Handroanthus impetiginosus, Bignoniaceae), a highly valued, ecologically keystone Neotropical timber forest tree.</title>
        <authorList>
            <person name="Silva-Junior O.B."/>
            <person name="Grattapaglia D."/>
            <person name="Novaes E."/>
            <person name="Collevatti R.G."/>
        </authorList>
    </citation>
    <scope>NUCLEOTIDE SEQUENCE [LARGE SCALE GENOMIC DNA]</scope>
    <source>
        <strain evidence="4">cv. UFG-1</strain>
    </source>
</reference>
<accession>A0A2G9H4G8</accession>
<dbReference type="PROSITE" id="PS50053">
    <property type="entry name" value="UBIQUITIN_2"/>
    <property type="match status" value="1"/>
</dbReference>
<evidence type="ECO:0000256" key="1">
    <source>
        <dbReference type="SAM" id="MobiDB-lite"/>
    </source>
</evidence>
<feature type="domain" description="Ubiquitin-like" evidence="2">
    <location>
        <begin position="1"/>
        <end position="77"/>
    </location>
</feature>
<proteinExistence type="predicted"/>
<dbReference type="GO" id="GO:0043130">
    <property type="term" value="F:ubiquitin binding"/>
    <property type="evidence" value="ECO:0007669"/>
    <property type="project" value="TreeGrafter"/>
</dbReference>
<gene>
    <name evidence="3" type="ORF">CDL12_15190</name>
</gene>
<dbReference type="CDD" id="cd17039">
    <property type="entry name" value="Ubl_ubiquitin_like"/>
    <property type="match status" value="1"/>
</dbReference>
<dbReference type="GO" id="GO:0070628">
    <property type="term" value="F:proteasome binding"/>
    <property type="evidence" value="ECO:0007669"/>
    <property type="project" value="TreeGrafter"/>
</dbReference>
<dbReference type="GO" id="GO:0005654">
    <property type="term" value="C:nucleoplasm"/>
    <property type="evidence" value="ECO:0007669"/>
    <property type="project" value="TreeGrafter"/>
</dbReference>
<comment type="caution">
    <text evidence="3">The sequence shown here is derived from an EMBL/GenBank/DDBJ whole genome shotgun (WGS) entry which is preliminary data.</text>
</comment>
<feature type="region of interest" description="Disordered" evidence="1">
    <location>
        <begin position="86"/>
        <end position="105"/>
    </location>
</feature>
<keyword evidence="4" id="KW-1185">Reference proteome</keyword>
<feature type="compositionally biased region" description="Low complexity" evidence="1">
    <location>
        <begin position="91"/>
        <end position="105"/>
    </location>
</feature>
<name>A0A2G9H4G8_9LAMI</name>
<sequence length="105" mass="11611">MKLVAEILTGALFYVEVEENSTVGDLKKAIGNQENLPSNRLILFLNVDQRNSLLENDEVSLKEYEVQDGSHIYLFFKPLDDCVPPISPSTPQSSVPNEPSPSSSC</sequence>
<evidence type="ECO:0000313" key="3">
    <source>
        <dbReference type="EMBL" id="PIN12200.1"/>
    </source>
</evidence>
<evidence type="ECO:0000313" key="4">
    <source>
        <dbReference type="Proteomes" id="UP000231279"/>
    </source>
</evidence>
<dbReference type="GO" id="GO:0031593">
    <property type="term" value="F:polyubiquitin modification-dependent protein binding"/>
    <property type="evidence" value="ECO:0007669"/>
    <property type="project" value="TreeGrafter"/>
</dbReference>